<dbReference type="AlphaFoldDB" id="A0A3B9L1U7"/>
<feature type="transmembrane region" description="Helical" evidence="1">
    <location>
        <begin position="33"/>
        <end position="62"/>
    </location>
</feature>
<evidence type="ECO:0000313" key="3">
    <source>
        <dbReference type="Proteomes" id="UP000259173"/>
    </source>
</evidence>
<protein>
    <submittedName>
        <fullName evidence="2">Uncharacterized protein</fullName>
    </submittedName>
</protein>
<sequence>MNWKKPTLIALWSLVALAWLGVVGIYFTDPSKALWVGTVAGAAVISEIAVWTTAAILGLSVIESRKRIWARIRAPFGDR</sequence>
<gene>
    <name evidence="2" type="ORF">DCG65_08025</name>
</gene>
<keyword evidence="1" id="KW-0472">Membrane</keyword>
<organism evidence="2 3">
    <name type="scientific">Hyphomonas atlantica</name>
    <dbReference type="NCBI Taxonomy" id="1280948"/>
    <lineage>
        <taxon>Bacteria</taxon>
        <taxon>Pseudomonadati</taxon>
        <taxon>Pseudomonadota</taxon>
        <taxon>Alphaproteobacteria</taxon>
        <taxon>Hyphomonadales</taxon>
        <taxon>Hyphomonadaceae</taxon>
        <taxon>Hyphomonas</taxon>
    </lineage>
</organism>
<name>A0A3B9L1U7_9PROT</name>
<evidence type="ECO:0000256" key="1">
    <source>
        <dbReference type="SAM" id="Phobius"/>
    </source>
</evidence>
<dbReference type="EMBL" id="DMBR01000244">
    <property type="protein sequence ID" value="HAE94493.1"/>
    <property type="molecule type" value="Genomic_DNA"/>
</dbReference>
<keyword evidence="1" id="KW-1133">Transmembrane helix</keyword>
<feature type="transmembrane region" description="Helical" evidence="1">
    <location>
        <begin position="7"/>
        <end position="27"/>
    </location>
</feature>
<reference evidence="2 3" key="1">
    <citation type="journal article" date="2018" name="Nat. Biotechnol.">
        <title>A standardized bacterial taxonomy based on genome phylogeny substantially revises the tree of life.</title>
        <authorList>
            <person name="Parks D.H."/>
            <person name="Chuvochina M."/>
            <person name="Waite D.W."/>
            <person name="Rinke C."/>
            <person name="Skarshewski A."/>
            <person name="Chaumeil P.A."/>
            <person name="Hugenholtz P."/>
        </authorList>
    </citation>
    <scope>NUCLEOTIDE SEQUENCE [LARGE SCALE GENOMIC DNA]</scope>
    <source>
        <strain evidence="2">UBA8557</strain>
    </source>
</reference>
<comment type="caution">
    <text evidence="2">The sequence shown here is derived from an EMBL/GenBank/DDBJ whole genome shotgun (WGS) entry which is preliminary data.</text>
</comment>
<keyword evidence="1" id="KW-0812">Transmembrane</keyword>
<evidence type="ECO:0000313" key="2">
    <source>
        <dbReference type="EMBL" id="HAE94493.1"/>
    </source>
</evidence>
<proteinExistence type="predicted"/>
<dbReference type="Proteomes" id="UP000259173">
    <property type="component" value="Unassembled WGS sequence"/>
</dbReference>
<accession>A0A3B9L1U7</accession>